<dbReference type="Proteomes" id="UP000076959">
    <property type="component" value="Unassembled WGS sequence"/>
</dbReference>
<proteinExistence type="predicted"/>
<dbReference type="OrthoDB" id="8251778at2"/>
<feature type="compositionally biased region" description="Basic and acidic residues" evidence="1">
    <location>
        <begin position="48"/>
        <end position="59"/>
    </location>
</feature>
<dbReference type="AlphaFoldDB" id="A0A176YXI6"/>
<comment type="caution">
    <text evidence="2">The sequence shown here is derived from an EMBL/GenBank/DDBJ whole genome shotgun (WGS) entry which is preliminary data.</text>
</comment>
<organism evidence="2 3">
    <name type="scientific">Bradyrhizobium centrolobii</name>
    <dbReference type="NCBI Taxonomy" id="1505087"/>
    <lineage>
        <taxon>Bacteria</taxon>
        <taxon>Pseudomonadati</taxon>
        <taxon>Pseudomonadota</taxon>
        <taxon>Alphaproteobacteria</taxon>
        <taxon>Hyphomicrobiales</taxon>
        <taxon>Nitrobacteraceae</taxon>
        <taxon>Bradyrhizobium</taxon>
    </lineage>
</organism>
<accession>A0A176YXI6</accession>
<sequence>MPVDHPYLNRILAESSRIRELVAQTHQLIATTRELLSAPAPNSFLGRKTQDPFPKEKRPSLLKPLASVIHPKRWVTDNLMQTDSANKLMSAAD</sequence>
<evidence type="ECO:0000256" key="1">
    <source>
        <dbReference type="SAM" id="MobiDB-lite"/>
    </source>
</evidence>
<reference evidence="2 3" key="1">
    <citation type="submission" date="2016-03" db="EMBL/GenBank/DDBJ databases">
        <title>Draft Genome Sequence of the Strain BR 10245 (Bradyrhizobium sp.) isolated from nodules of Centrolobium paraense.</title>
        <authorList>
            <person name="Simoes-Araujo J.L.Sr."/>
            <person name="Barauna A.C."/>
            <person name="Silva K."/>
            <person name="Zilli J.E."/>
        </authorList>
    </citation>
    <scope>NUCLEOTIDE SEQUENCE [LARGE SCALE GENOMIC DNA]</scope>
    <source>
        <strain evidence="2 3">BR 10245</strain>
    </source>
</reference>
<evidence type="ECO:0000313" key="3">
    <source>
        <dbReference type="Proteomes" id="UP000076959"/>
    </source>
</evidence>
<keyword evidence="3" id="KW-1185">Reference proteome</keyword>
<evidence type="ECO:0000313" key="2">
    <source>
        <dbReference type="EMBL" id="OAF12413.1"/>
    </source>
</evidence>
<dbReference type="EMBL" id="LUUB01000040">
    <property type="protein sequence ID" value="OAF12413.1"/>
    <property type="molecule type" value="Genomic_DNA"/>
</dbReference>
<name>A0A176YXI6_9BRAD</name>
<gene>
    <name evidence="2" type="ORF">AYJ54_06185</name>
</gene>
<feature type="region of interest" description="Disordered" evidence="1">
    <location>
        <begin position="40"/>
        <end position="59"/>
    </location>
</feature>
<protein>
    <submittedName>
        <fullName evidence="2">Uncharacterized protein</fullName>
    </submittedName>
</protein>
<dbReference type="RefSeq" id="WP_063698891.1">
    <property type="nucleotide sequence ID" value="NZ_LUUB01000040.1"/>
</dbReference>